<comment type="caution">
    <text evidence="1">The sequence shown here is derived from an EMBL/GenBank/DDBJ whole genome shotgun (WGS) entry which is preliminary data.</text>
</comment>
<dbReference type="RefSeq" id="WP_106102337.1">
    <property type="nucleotide sequence ID" value="NZ_PVRR01000005.1"/>
</dbReference>
<reference evidence="1 2" key="1">
    <citation type="submission" date="2018-03" db="EMBL/GenBank/DDBJ databases">
        <title>Genotypic and phenotypic analysis of antagonistic Bacillus spp. isolated from rhizosphere soil of plants in Tibet.</title>
        <authorList>
            <person name="Borriss R."/>
            <person name="Lasch P."/>
            <person name="Wu L."/>
            <person name="Wu H."/>
            <person name="Gao X."/>
        </authorList>
    </citation>
    <scope>NUCLEOTIDE SEQUENCE [LARGE SCALE GENOMIC DNA]</scope>
    <source>
        <strain evidence="1 2">NMSW16</strain>
    </source>
</reference>
<dbReference type="EMBL" id="PVRR01000005">
    <property type="protein sequence ID" value="PRT38367.1"/>
    <property type="molecule type" value="Genomic_DNA"/>
</dbReference>
<protein>
    <submittedName>
        <fullName evidence="1">Uncharacterized protein</fullName>
    </submittedName>
</protein>
<name>A0ABX5DUA0_9BACI</name>
<evidence type="ECO:0000313" key="1">
    <source>
        <dbReference type="EMBL" id="PRT38367.1"/>
    </source>
</evidence>
<organism evidence="1 2">
    <name type="scientific">Bacillus wiedmannii</name>
    <dbReference type="NCBI Taxonomy" id="1890302"/>
    <lineage>
        <taxon>Bacteria</taxon>
        <taxon>Bacillati</taxon>
        <taxon>Bacillota</taxon>
        <taxon>Bacilli</taxon>
        <taxon>Bacillales</taxon>
        <taxon>Bacillaceae</taxon>
        <taxon>Bacillus</taxon>
        <taxon>Bacillus cereus group</taxon>
    </lineage>
</organism>
<accession>A0ABX5DUA0</accession>
<keyword evidence="2" id="KW-1185">Reference proteome</keyword>
<dbReference type="Proteomes" id="UP000239236">
    <property type="component" value="Unassembled WGS sequence"/>
</dbReference>
<evidence type="ECO:0000313" key="2">
    <source>
        <dbReference type="Proteomes" id="UP000239236"/>
    </source>
</evidence>
<gene>
    <name evidence="1" type="ORF">C6357_21845</name>
</gene>
<sequence>MNYYQVNITYLDNGQEFTTQQCLPLEGEPIVAQMKFKQLIKQYTEEAITPVGGELKGVKTKRVTKKYYEANKQLQISGGVRN</sequence>
<proteinExistence type="predicted"/>